<evidence type="ECO:0000313" key="2">
    <source>
        <dbReference type="EMBL" id="OOL79966.1"/>
    </source>
</evidence>
<reference evidence="1 6" key="3">
    <citation type="submission" date="2019-10" db="EMBL/GenBank/DDBJ databases">
        <title>Evolutionary dynamics of vancomycin-resistant Enterococcus faecium during gastrointestinal tract colonization and bloodstream infection in immunocompromised pediatric patients.</title>
        <authorList>
            <person name="Chilambi G.S."/>
            <person name="Nordstrom H.R."/>
            <person name="Evans D.R."/>
            <person name="Ferrolino J."/>
            <person name="Hayden R.T."/>
            <person name="Maron G.M."/>
            <person name="Vo A.N."/>
            <person name="Gilmore M.S."/>
            <person name="Wolf J."/>
            <person name="Rosch J.W."/>
            <person name="Van Tyne D."/>
        </authorList>
    </citation>
    <scope>NUCLEOTIDE SEQUENCE [LARGE SCALE GENOMIC DNA]</scope>
    <source>
        <strain evidence="1 6">VRECG27</strain>
    </source>
</reference>
<proteinExistence type="predicted"/>
<reference evidence="2 5" key="2">
    <citation type="submission" date="2017-02" db="EMBL/GenBank/DDBJ databases">
        <title>Clonality and virulence of isolates of VRE in Hematopoietic Stem Cell Transplanted (HSCT) patients.</title>
        <authorList>
            <person name="Marchi A.P."/>
            <person name="Martins R.C."/>
            <person name="Marie S.K."/>
            <person name="Levin A.S."/>
            <person name="Costa S.F."/>
        </authorList>
    </citation>
    <scope>NUCLEOTIDE SEQUENCE [LARGE SCALE GENOMIC DNA]</scope>
    <source>
        <strain evidence="2 5">LIM1759</strain>
    </source>
</reference>
<dbReference type="Proteomes" id="UP000183509">
    <property type="component" value="Unassembled WGS sequence"/>
</dbReference>
<evidence type="ECO:0000313" key="6">
    <source>
        <dbReference type="Proteomes" id="UP000469871"/>
    </source>
</evidence>
<dbReference type="EMBL" id="MVGJ01000111">
    <property type="protein sequence ID" value="OOL79966.1"/>
    <property type="molecule type" value="Genomic_DNA"/>
</dbReference>
<organism evidence="1 6">
    <name type="scientific">Enterococcus faecium</name>
    <name type="common">Streptococcus faecium</name>
    <dbReference type="NCBI Taxonomy" id="1352"/>
    <lineage>
        <taxon>Bacteria</taxon>
        <taxon>Bacillati</taxon>
        <taxon>Bacillota</taxon>
        <taxon>Bacilli</taxon>
        <taxon>Lactobacillales</taxon>
        <taxon>Enterococcaceae</taxon>
        <taxon>Enterococcus</taxon>
    </lineage>
</organism>
<comment type="caution">
    <text evidence="1">The sequence shown here is derived from an EMBL/GenBank/DDBJ whole genome shotgun (WGS) entry which is preliminary data.</text>
</comment>
<dbReference type="RefSeq" id="WP_002297343.1">
    <property type="nucleotide sequence ID" value="NZ_AP022341.1"/>
</dbReference>
<dbReference type="Proteomes" id="UP000191171">
    <property type="component" value="Unassembled WGS sequence"/>
</dbReference>
<dbReference type="GeneID" id="66455614"/>
<accession>A0A133CWB4</accession>
<reference evidence="3 4" key="1">
    <citation type="submission" date="2016-04" db="EMBL/GenBank/DDBJ databases">
        <authorList>
            <person name="Millard A."/>
        </authorList>
    </citation>
    <scope>NUCLEOTIDE SEQUENCE [LARGE SCALE GENOMIC DNA]</scope>
    <source>
        <strain evidence="3">Isolate 22</strain>
    </source>
</reference>
<dbReference type="Proteomes" id="UP000469871">
    <property type="component" value="Unassembled WGS sequence"/>
</dbReference>
<dbReference type="EMBL" id="FKLM01000049">
    <property type="protein sequence ID" value="SAM50712.1"/>
    <property type="molecule type" value="Genomic_DNA"/>
</dbReference>
<gene>
    <name evidence="2" type="ORF">B1P95_13645</name>
    <name evidence="3" type="ORF">DTPHA_602267</name>
    <name evidence="1" type="ORF">GBM73_10400</name>
</gene>
<evidence type="ECO:0000313" key="5">
    <source>
        <dbReference type="Proteomes" id="UP000191171"/>
    </source>
</evidence>
<evidence type="ECO:0000313" key="3">
    <source>
        <dbReference type="EMBL" id="SAM50712.1"/>
    </source>
</evidence>
<evidence type="ECO:0000313" key="4">
    <source>
        <dbReference type="Proteomes" id="UP000183509"/>
    </source>
</evidence>
<protein>
    <recommendedName>
        <fullName evidence="7">XRE family transcriptional regulator</fullName>
    </recommendedName>
</protein>
<sequence>MNAGIADMNLIKKTLNDFTSNSISKGTGINLSTIKKLKSGERSVEKLNLLDAIKITEFAMKNGKAEIEIWR</sequence>
<dbReference type="EMBL" id="WEFP01000001">
    <property type="protein sequence ID" value="KAB7577705.1"/>
    <property type="molecule type" value="Genomic_DNA"/>
</dbReference>
<evidence type="ECO:0008006" key="7">
    <source>
        <dbReference type="Google" id="ProtNLM"/>
    </source>
</evidence>
<evidence type="ECO:0000313" key="1">
    <source>
        <dbReference type="EMBL" id="KAB7577705.1"/>
    </source>
</evidence>
<dbReference type="AlphaFoldDB" id="A0A133CWB4"/>
<name>A0A133CWB4_ENTFC</name>